<gene>
    <name evidence="1" type="ORF">JD844_031612</name>
</gene>
<dbReference type="Proteomes" id="UP000826234">
    <property type="component" value="Unassembled WGS sequence"/>
</dbReference>
<organism evidence="1 2">
    <name type="scientific">Phrynosoma platyrhinos</name>
    <name type="common">Desert horned lizard</name>
    <dbReference type="NCBI Taxonomy" id="52577"/>
    <lineage>
        <taxon>Eukaryota</taxon>
        <taxon>Metazoa</taxon>
        <taxon>Chordata</taxon>
        <taxon>Craniata</taxon>
        <taxon>Vertebrata</taxon>
        <taxon>Euteleostomi</taxon>
        <taxon>Lepidosauria</taxon>
        <taxon>Squamata</taxon>
        <taxon>Bifurcata</taxon>
        <taxon>Unidentata</taxon>
        <taxon>Episquamata</taxon>
        <taxon>Toxicofera</taxon>
        <taxon>Iguania</taxon>
        <taxon>Phrynosomatidae</taxon>
        <taxon>Phrynosomatinae</taxon>
        <taxon>Phrynosoma</taxon>
    </lineage>
</organism>
<protein>
    <submittedName>
        <fullName evidence="1">Uncharacterized protein</fullName>
    </submittedName>
</protein>
<reference evidence="1 2" key="1">
    <citation type="journal article" date="2022" name="Gigascience">
        <title>A chromosome-level genome assembly and annotation of the desert horned lizard, Phrynosoma platyrhinos, provides insight into chromosomal rearrangements among reptiles.</title>
        <authorList>
            <person name="Koochekian N."/>
            <person name="Ascanio A."/>
            <person name="Farleigh K."/>
            <person name="Card D.C."/>
            <person name="Schield D.R."/>
            <person name="Castoe T.A."/>
            <person name="Jezkova T."/>
        </authorList>
    </citation>
    <scope>NUCLEOTIDE SEQUENCE [LARGE SCALE GENOMIC DNA]</scope>
    <source>
        <strain evidence="1">NK-2021</strain>
    </source>
</reference>
<evidence type="ECO:0000313" key="1">
    <source>
        <dbReference type="EMBL" id="KAH0623361.1"/>
    </source>
</evidence>
<name>A0ABQ7T1D9_PHRPL</name>
<accession>A0ABQ7T1D9</accession>
<proteinExistence type="predicted"/>
<keyword evidence="2" id="KW-1185">Reference proteome</keyword>
<sequence>MRHWEQEAQKGKALHLLSRKAERDQHTMEEFTGGEVYQKEFSPQAYLEYYKFAEGTLGNEAIAFYMECLCKTFASGGLLPAHGYNILVFFKIMECETMFVNVSKPSLGVEGYSYDSWEKSEK</sequence>
<evidence type="ECO:0000313" key="2">
    <source>
        <dbReference type="Proteomes" id="UP000826234"/>
    </source>
</evidence>
<comment type="caution">
    <text evidence="1">The sequence shown here is derived from an EMBL/GenBank/DDBJ whole genome shotgun (WGS) entry which is preliminary data.</text>
</comment>
<dbReference type="EMBL" id="JAIPUX010003283">
    <property type="protein sequence ID" value="KAH0623361.1"/>
    <property type="molecule type" value="Genomic_DNA"/>
</dbReference>